<keyword evidence="4" id="KW-1133">Transmembrane helix</keyword>
<dbReference type="AlphaFoldDB" id="A0A2J0KX94"/>
<comment type="caution">
    <text evidence="6">The sequence shown here is derived from an EMBL/GenBank/DDBJ whole genome shotgun (WGS) entry which is preliminary data.</text>
</comment>
<evidence type="ECO:0000256" key="3">
    <source>
        <dbReference type="SAM" id="Coils"/>
    </source>
</evidence>
<dbReference type="EMBL" id="PEWV01000071">
    <property type="protein sequence ID" value="PIU41050.1"/>
    <property type="molecule type" value="Genomic_DNA"/>
</dbReference>
<evidence type="ECO:0000256" key="4">
    <source>
        <dbReference type="SAM" id="Phobius"/>
    </source>
</evidence>
<dbReference type="SUPFAM" id="SSF55073">
    <property type="entry name" value="Nucleotide cyclase"/>
    <property type="match status" value="1"/>
</dbReference>
<dbReference type="Pfam" id="PF00990">
    <property type="entry name" value="GGDEF"/>
    <property type="match status" value="1"/>
</dbReference>
<reference evidence="6 7" key="1">
    <citation type="submission" date="2017-09" db="EMBL/GenBank/DDBJ databases">
        <title>Depth-based differentiation of microbial function through sediment-hosted aquifers and enrichment of novel symbionts in the deep terrestrial subsurface.</title>
        <authorList>
            <person name="Probst A.J."/>
            <person name="Ladd B."/>
            <person name="Jarett J.K."/>
            <person name="Geller-Mcgrath D.E."/>
            <person name="Sieber C.M."/>
            <person name="Emerson J.B."/>
            <person name="Anantharaman K."/>
            <person name="Thomas B.C."/>
            <person name="Malmstrom R."/>
            <person name="Stieglmeier M."/>
            <person name="Klingl A."/>
            <person name="Woyke T."/>
            <person name="Ryan C.M."/>
            <person name="Banfield J.F."/>
        </authorList>
    </citation>
    <scope>NUCLEOTIDE SEQUENCE [LARGE SCALE GENOMIC DNA]</scope>
    <source>
        <strain evidence="6">CG07_land_8_20_14_0_80_42_15</strain>
    </source>
</reference>
<dbReference type="SMART" id="SM00065">
    <property type="entry name" value="GAF"/>
    <property type="match status" value="1"/>
</dbReference>
<dbReference type="InterPro" id="IPR029787">
    <property type="entry name" value="Nucleotide_cyclase"/>
</dbReference>
<dbReference type="GO" id="GO:1902201">
    <property type="term" value="P:negative regulation of bacterial-type flagellum-dependent cell motility"/>
    <property type="evidence" value="ECO:0007669"/>
    <property type="project" value="TreeGrafter"/>
</dbReference>
<gene>
    <name evidence="6" type="ORF">COS99_06855</name>
</gene>
<keyword evidence="4" id="KW-0812">Transmembrane</keyword>
<dbReference type="SUPFAM" id="SSF55781">
    <property type="entry name" value="GAF domain-like"/>
    <property type="match status" value="1"/>
</dbReference>
<sequence>MLVSQKIKIITGLLLTLFFVLSLAYLYNVTLPLNKTHYFLPAIFIFSAYIFAILSGYLIFGKWSIFLVILSVASTVFLADASNNFQYVFFSFAFISASLASQLYLKKSNAFRHSSAQKLSELKRETNQLREEFERNKELKLSLEKKLERYSELKELTETLSSSLNLKDLTHFITDEAFQIIGKSERALLFLVDDKKQTLDLTASKKMDDNLKIKSKVGDIFDRWVLEHQRPLIISDTSKDYRFPSYRSKSIRPAESVIIAPMMLEDRLIGVLRLEALERNIYAVDDLRILCVIADISCVALNNALLYARTEELAIKDGLTGLYVQRYFKDRLREEVKRATRKEYKLSLLMIDIDNFKHYNDKYGHAAGDLVLQHIAGSLHKFADTGDLIARYGGEEFAVILTEEDKEKAKKVAGNIHRHIAKDSVFLRNQKTYVTVSIGVATYPDDASKENDLIRMADANLYKAKNEGKNKVC</sequence>
<dbReference type="PANTHER" id="PTHR45138:SF9">
    <property type="entry name" value="DIGUANYLATE CYCLASE DGCM-RELATED"/>
    <property type="match status" value="1"/>
</dbReference>
<evidence type="ECO:0000313" key="6">
    <source>
        <dbReference type="EMBL" id="PIU41050.1"/>
    </source>
</evidence>
<protein>
    <recommendedName>
        <fullName evidence="1">diguanylate cyclase</fullName>
        <ecNumber evidence="1">2.7.7.65</ecNumber>
    </recommendedName>
</protein>
<proteinExistence type="predicted"/>
<dbReference type="Proteomes" id="UP000230052">
    <property type="component" value="Unassembled WGS sequence"/>
</dbReference>
<dbReference type="InterPro" id="IPR000160">
    <property type="entry name" value="GGDEF_dom"/>
</dbReference>
<dbReference type="GO" id="GO:0052621">
    <property type="term" value="F:diguanylate cyclase activity"/>
    <property type="evidence" value="ECO:0007669"/>
    <property type="project" value="UniProtKB-EC"/>
</dbReference>
<keyword evidence="4" id="KW-0472">Membrane</keyword>
<dbReference type="CDD" id="cd01949">
    <property type="entry name" value="GGDEF"/>
    <property type="match status" value="1"/>
</dbReference>
<feature type="domain" description="GGDEF" evidence="5">
    <location>
        <begin position="344"/>
        <end position="473"/>
    </location>
</feature>
<dbReference type="NCBIfam" id="TIGR00254">
    <property type="entry name" value="GGDEF"/>
    <property type="match status" value="1"/>
</dbReference>
<dbReference type="Gene3D" id="3.30.450.40">
    <property type="match status" value="1"/>
</dbReference>
<accession>A0A2J0KX94</accession>
<evidence type="ECO:0000313" key="7">
    <source>
        <dbReference type="Proteomes" id="UP000230052"/>
    </source>
</evidence>
<dbReference type="GO" id="GO:0043709">
    <property type="term" value="P:cell adhesion involved in single-species biofilm formation"/>
    <property type="evidence" value="ECO:0007669"/>
    <property type="project" value="TreeGrafter"/>
</dbReference>
<feature type="coiled-coil region" evidence="3">
    <location>
        <begin position="112"/>
        <end position="156"/>
    </location>
</feature>
<evidence type="ECO:0000256" key="1">
    <source>
        <dbReference type="ARBA" id="ARBA00012528"/>
    </source>
</evidence>
<feature type="transmembrane region" description="Helical" evidence="4">
    <location>
        <begin position="65"/>
        <end position="81"/>
    </location>
</feature>
<evidence type="ECO:0000259" key="5">
    <source>
        <dbReference type="PROSITE" id="PS50887"/>
    </source>
</evidence>
<dbReference type="Gene3D" id="3.30.70.270">
    <property type="match status" value="1"/>
</dbReference>
<dbReference type="InterPro" id="IPR043128">
    <property type="entry name" value="Rev_trsase/Diguanyl_cyclase"/>
</dbReference>
<comment type="catalytic activity">
    <reaction evidence="2">
        <text>2 GTP = 3',3'-c-di-GMP + 2 diphosphate</text>
        <dbReference type="Rhea" id="RHEA:24898"/>
        <dbReference type="ChEBI" id="CHEBI:33019"/>
        <dbReference type="ChEBI" id="CHEBI:37565"/>
        <dbReference type="ChEBI" id="CHEBI:58805"/>
        <dbReference type="EC" id="2.7.7.65"/>
    </reaction>
</comment>
<dbReference type="EC" id="2.7.7.65" evidence="1"/>
<keyword evidence="3" id="KW-0175">Coiled coil</keyword>
<dbReference type="PROSITE" id="PS50887">
    <property type="entry name" value="GGDEF"/>
    <property type="match status" value="1"/>
</dbReference>
<name>A0A2J0KX94_9BACT</name>
<dbReference type="InterPro" id="IPR003018">
    <property type="entry name" value="GAF"/>
</dbReference>
<dbReference type="SMART" id="SM00267">
    <property type="entry name" value="GGDEF"/>
    <property type="match status" value="1"/>
</dbReference>
<dbReference type="InterPro" id="IPR029016">
    <property type="entry name" value="GAF-like_dom_sf"/>
</dbReference>
<organism evidence="6 7">
    <name type="scientific">Candidatus Aquitaenariimonas noxiae</name>
    <dbReference type="NCBI Taxonomy" id="1974741"/>
    <lineage>
        <taxon>Bacteria</taxon>
        <taxon>Pseudomonadati</taxon>
        <taxon>Candidatus Omnitrophota</taxon>
        <taxon>Candidatus Aquitaenariimonas</taxon>
    </lineage>
</organism>
<evidence type="ECO:0000256" key="2">
    <source>
        <dbReference type="ARBA" id="ARBA00034247"/>
    </source>
</evidence>
<dbReference type="Pfam" id="PF13185">
    <property type="entry name" value="GAF_2"/>
    <property type="match status" value="1"/>
</dbReference>
<dbReference type="GO" id="GO:0005886">
    <property type="term" value="C:plasma membrane"/>
    <property type="evidence" value="ECO:0007669"/>
    <property type="project" value="TreeGrafter"/>
</dbReference>
<dbReference type="InterPro" id="IPR050469">
    <property type="entry name" value="Diguanylate_Cyclase"/>
</dbReference>
<dbReference type="FunFam" id="3.30.70.270:FF:000001">
    <property type="entry name" value="Diguanylate cyclase domain protein"/>
    <property type="match status" value="1"/>
</dbReference>
<dbReference type="PANTHER" id="PTHR45138">
    <property type="entry name" value="REGULATORY COMPONENTS OF SENSORY TRANSDUCTION SYSTEM"/>
    <property type="match status" value="1"/>
</dbReference>
<feature type="transmembrane region" description="Helical" evidence="4">
    <location>
        <begin position="39"/>
        <end position="60"/>
    </location>
</feature>
<feature type="transmembrane region" description="Helical" evidence="4">
    <location>
        <begin position="7"/>
        <end position="27"/>
    </location>
</feature>